<feature type="compositionally biased region" description="Polar residues" evidence="1">
    <location>
        <begin position="257"/>
        <end position="270"/>
    </location>
</feature>
<dbReference type="PANTHER" id="PTHR34606">
    <property type="entry name" value="BON DOMAIN-CONTAINING PROTEIN"/>
    <property type="match status" value="1"/>
</dbReference>
<gene>
    <name evidence="4" type="ORF">GCM10007966_22610</name>
</gene>
<dbReference type="PANTHER" id="PTHR34606:SF15">
    <property type="entry name" value="BON DOMAIN-CONTAINING PROTEIN"/>
    <property type="match status" value="1"/>
</dbReference>
<feature type="region of interest" description="Disordered" evidence="1">
    <location>
        <begin position="209"/>
        <end position="270"/>
    </location>
</feature>
<dbReference type="SMART" id="SM00749">
    <property type="entry name" value="BON"/>
    <property type="match status" value="2"/>
</dbReference>
<accession>A0A917NEP2</accession>
<dbReference type="Pfam" id="PF04972">
    <property type="entry name" value="BON"/>
    <property type="match status" value="2"/>
</dbReference>
<organism evidence="4 5">
    <name type="scientific">Legionella impletisoli</name>
    <dbReference type="NCBI Taxonomy" id="343510"/>
    <lineage>
        <taxon>Bacteria</taxon>
        <taxon>Pseudomonadati</taxon>
        <taxon>Pseudomonadota</taxon>
        <taxon>Gammaproteobacteria</taxon>
        <taxon>Legionellales</taxon>
        <taxon>Legionellaceae</taxon>
        <taxon>Legionella</taxon>
    </lineage>
</organism>
<feature type="domain" description="BON" evidence="3">
    <location>
        <begin position="137"/>
        <end position="209"/>
    </location>
</feature>
<dbReference type="RefSeq" id="WP_131777484.1">
    <property type="nucleotide sequence ID" value="NZ_BMOB01000016.1"/>
</dbReference>
<protein>
    <recommendedName>
        <fullName evidence="3">BON domain-containing protein</fullName>
    </recommendedName>
</protein>
<name>A0A917NEP2_9GAMM</name>
<keyword evidence="5" id="KW-1185">Reference proteome</keyword>
<evidence type="ECO:0000313" key="4">
    <source>
        <dbReference type="EMBL" id="GGI93518.1"/>
    </source>
</evidence>
<comment type="caution">
    <text evidence="4">The sequence shown here is derived from an EMBL/GenBank/DDBJ whole genome shotgun (WGS) entry which is preliminary data.</text>
</comment>
<evidence type="ECO:0000256" key="2">
    <source>
        <dbReference type="SAM" id="SignalP"/>
    </source>
</evidence>
<dbReference type="OrthoDB" id="5638756at2"/>
<dbReference type="Gene3D" id="3.30.1340.30">
    <property type="match status" value="1"/>
</dbReference>
<dbReference type="PROSITE" id="PS50914">
    <property type="entry name" value="BON"/>
    <property type="match status" value="2"/>
</dbReference>
<dbReference type="EMBL" id="BMOB01000016">
    <property type="protein sequence ID" value="GGI93518.1"/>
    <property type="molecule type" value="Genomic_DNA"/>
</dbReference>
<feature type="domain" description="BON" evidence="3">
    <location>
        <begin position="58"/>
        <end position="131"/>
    </location>
</feature>
<feature type="chain" id="PRO_5037735470" description="BON domain-containing protein" evidence="2">
    <location>
        <begin position="25"/>
        <end position="270"/>
    </location>
</feature>
<feature type="compositionally biased region" description="Low complexity" evidence="1">
    <location>
        <begin position="219"/>
        <end position="256"/>
    </location>
</feature>
<dbReference type="InterPro" id="IPR007055">
    <property type="entry name" value="BON_dom"/>
</dbReference>
<reference evidence="4" key="1">
    <citation type="journal article" date="2014" name="Int. J. Syst. Evol. Microbiol.">
        <title>Complete genome sequence of Corynebacterium casei LMG S-19264T (=DSM 44701T), isolated from a smear-ripened cheese.</title>
        <authorList>
            <consortium name="US DOE Joint Genome Institute (JGI-PGF)"/>
            <person name="Walter F."/>
            <person name="Albersmeier A."/>
            <person name="Kalinowski J."/>
            <person name="Ruckert C."/>
        </authorList>
    </citation>
    <scope>NUCLEOTIDE SEQUENCE</scope>
    <source>
        <strain evidence="4">JCM 13919</strain>
    </source>
</reference>
<dbReference type="AlphaFoldDB" id="A0A917NEP2"/>
<dbReference type="Proteomes" id="UP000630149">
    <property type="component" value="Unassembled WGS sequence"/>
</dbReference>
<evidence type="ECO:0000313" key="5">
    <source>
        <dbReference type="Proteomes" id="UP000630149"/>
    </source>
</evidence>
<keyword evidence="2" id="KW-0732">Signal</keyword>
<feature type="signal peptide" evidence="2">
    <location>
        <begin position="1"/>
        <end position="24"/>
    </location>
</feature>
<sequence>MSKQLKLKALAILICSSMAGYAMADDATTTTNGMQNGQVTTQTPDQTAQPNGMQNGQMTTQTTGQVNPNLGNDVKTALSDYSGKVEVMVKGSVVYLEGELPSDTDYEKVITLAESTKGVTDVNADKLTVKDSKQPLQDTYITAKVKGALIQADVMGKDIPSWTVSVETKNGTVYLSGTVASNDEKQKVVSVVKSVNGVTQVDNQLVVGNVAPANGTSDTTTTTTGSMQNGDGQDGTTTTTGTGQPQGTSGDTTPPSDGSNGSTDSNMGGY</sequence>
<dbReference type="InterPro" id="IPR014004">
    <property type="entry name" value="Transpt-assoc_nodulatn_dom_bac"/>
</dbReference>
<proteinExistence type="predicted"/>
<evidence type="ECO:0000256" key="1">
    <source>
        <dbReference type="SAM" id="MobiDB-lite"/>
    </source>
</evidence>
<dbReference type="InterPro" id="IPR051686">
    <property type="entry name" value="Lipoprotein_DolP"/>
</dbReference>
<evidence type="ECO:0000259" key="3">
    <source>
        <dbReference type="PROSITE" id="PS50914"/>
    </source>
</evidence>
<reference evidence="4" key="2">
    <citation type="submission" date="2020-09" db="EMBL/GenBank/DDBJ databases">
        <authorList>
            <person name="Sun Q."/>
            <person name="Ohkuma M."/>
        </authorList>
    </citation>
    <scope>NUCLEOTIDE SEQUENCE</scope>
    <source>
        <strain evidence="4">JCM 13919</strain>
    </source>
</reference>